<name>A0A3P6EHG4_BRAOL</name>
<accession>A0A3P6EHG4</accession>
<evidence type="ECO:0000313" key="1">
    <source>
        <dbReference type="EMBL" id="VDD34804.1"/>
    </source>
</evidence>
<organism evidence="1">
    <name type="scientific">Brassica oleracea</name>
    <name type="common">Wild cabbage</name>
    <dbReference type="NCBI Taxonomy" id="3712"/>
    <lineage>
        <taxon>Eukaryota</taxon>
        <taxon>Viridiplantae</taxon>
        <taxon>Streptophyta</taxon>
        <taxon>Embryophyta</taxon>
        <taxon>Tracheophyta</taxon>
        <taxon>Spermatophyta</taxon>
        <taxon>Magnoliopsida</taxon>
        <taxon>eudicotyledons</taxon>
        <taxon>Gunneridae</taxon>
        <taxon>Pentapetalae</taxon>
        <taxon>rosids</taxon>
        <taxon>malvids</taxon>
        <taxon>Brassicales</taxon>
        <taxon>Brassicaceae</taxon>
        <taxon>Brassiceae</taxon>
        <taxon>Brassica</taxon>
    </lineage>
</organism>
<sequence length="69" mass="8212">MKLRRAKEADQDICAIKTPYLTNQEEFIHETGFDGFYTQQEHAANWFHIKRINGLEDMPFSSQRWPDLP</sequence>
<dbReference type="EMBL" id="LR031875">
    <property type="protein sequence ID" value="VDD34804.1"/>
    <property type="molecule type" value="Genomic_DNA"/>
</dbReference>
<protein>
    <submittedName>
        <fullName evidence="1">Uncharacterized protein</fullName>
    </submittedName>
</protein>
<reference evidence="1" key="1">
    <citation type="submission" date="2018-11" db="EMBL/GenBank/DDBJ databases">
        <authorList>
            <consortium name="Genoscope - CEA"/>
            <person name="William W."/>
        </authorList>
    </citation>
    <scope>NUCLEOTIDE SEQUENCE</scope>
</reference>
<gene>
    <name evidence="1" type="ORF">BOLC9T60127H</name>
</gene>
<proteinExistence type="predicted"/>
<dbReference type="AlphaFoldDB" id="A0A3P6EHG4"/>